<dbReference type="PANTHER" id="PTHR35895:SF3">
    <property type="entry name" value="PRE-RRNA PROCESSING PROTEIN"/>
    <property type="match status" value="1"/>
</dbReference>
<dbReference type="RefSeq" id="XP_003673820.1">
    <property type="nucleotide sequence ID" value="XM_003673772.1"/>
</dbReference>
<dbReference type="GeneID" id="96900918"/>
<dbReference type="OrthoDB" id="5596576at2759"/>
<evidence type="ECO:0000259" key="3">
    <source>
        <dbReference type="Pfam" id="PF20775"/>
    </source>
</evidence>
<dbReference type="GO" id="GO:0000329">
    <property type="term" value="C:fungal-type vacuole membrane"/>
    <property type="evidence" value="ECO:0007669"/>
    <property type="project" value="EnsemblFungi"/>
</dbReference>
<dbReference type="Pfam" id="PF20775">
    <property type="entry name" value="Tag1_N"/>
    <property type="match status" value="1"/>
</dbReference>
<dbReference type="EMBL" id="HE576752">
    <property type="protein sequence ID" value="CCC67439.1"/>
    <property type="molecule type" value="Genomic_DNA"/>
</dbReference>
<dbReference type="GO" id="GO:0006995">
    <property type="term" value="P:cellular response to nitrogen starvation"/>
    <property type="evidence" value="ECO:0007669"/>
    <property type="project" value="EnsemblFungi"/>
</dbReference>
<dbReference type="PANTHER" id="PTHR35895">
    <property type="entry name" value="CHROMOSOME 16, WHOLE GENOME SHOTGUN SEQUENCE"/>
    <property type="match status" value="1"/>
</dbReference>
<dbReference type="InterPro" id="IPR046368">
    <property type="entry name" value="Tag1"/>
</dbReference>
<protein>
    <submittedName>
        <fullName evidence="6">Uncharacterized protein</fullName>
    </submittedName>
</protein>
<reference key="2">
    <citation type="submission" date="2011-08" db="EMBL/GenBank/DDBJ databases">
        <title>Genome sequence of Naumovozyma castellii.</title>
        <authorList>
            <person name="Gordon J.L."/>
            <person name="Armisen D."/>
            <person name="Proux-Wera E."/>
            <person name="OhEigeartaigh S.S."/>
            <person name="Byrne K.P."/>
            <person name="Wolfe K.H."/>
        </authorList>
    </citation>
    <scope>NUCLEOTIDE SEQUENCE</scope>
    <source>
        <strain>Type strain:CBS 4309</strain>
    </source>
</reference>
<accession>G0V7J1</accession>
<dbReference type="OMA" id="DWIRYIN"/>
<dbReference type="FunCoup" id="G0V7J1">
    <property type="interactions" value="37"/>
</dbReference>
<dbReference type="InterPro" id="IPR055012">
    <property type="entry name" value="Tag1_N"/>
</dbReference>
<feature type="region of interest" description="Disordered" evidence="1">
    <location>
        <begin position="1"/>
        <end position="34"/>
    </location>
</feature>
<keyword evidence="2" id="KW-0472">Membrane</keyword>
<reference evidence="6 7" key="1">
    <citation type="journal article" date="2011" name="Proc. Natl. Acad. Sci. U.S.A.">
        <title>Evolutionary erosion of yeast sex chromosomes by mating-type switching accidents.</title>
        <authorList>
            <person name="Gordon J.L."/>
            <person name="Armisen D."/>
            <person name="Proux-Wera E."/>
            <person name="Oheigeartaigh S.S."/>
            <person name="Byrne K.P."/>
            <person name="Wolfe K.H."/>
        </authorList>
    </citation>
    <scope>NUCLEOTIDE SEQUENCE [LARGE SCALE GENOMIC DNA]</scope>
    <source>
        <strain evidence="7">ATCC 76901 / BCRC 22586 / CBS 4309 / NBRC 1992 / NRRL Y-12630</strain>
    </source>
</reference>
<keyword evidence="7" id="KW-1185">Reference proteome</keyword>
<dbReference type="InterPro" id="IPR055011">
    <property type="entry name" value="Tag1_C"/>
</dbReference>
<proteinExistence type="predicted"/>
<feature type="transmembrane region" description="Helical" evidence="2">
    <location>
        <begin position="43"/>
        <end position="62"/>
    </location>
</feature>
<dbReference type="Proteomes" id="UP000001640">
    <property type="component" value="Chromosome 1"/>
</dbReference>
<dbReference type="InterPro" id="IPR055010">
    <property type="entry name" value="Tag1_M"/>
</dbReference>
<feature type="domain" description="Tag1 N-terminal" evidence="3">
    <location>
        <begin position="63"/>
        <end position="241"/>
    </location>
</feature>
<dbReference type="AlphaFoldDB" id="G0V7J1"/>
<keyword evidence="2" id="KW-1133">Transmembrane helix</keyword>
<dbReference type="HOGENOM" id="CLU_035072_0_0_1"/>
<evidence type="ECO:0000256" key="1">
    <source>
        <dbReference type="SAM" id="MobiDB-lite"/>
    </source>
</evidence>
<evidence type="ECO:0000259" key="5">
    <source>
        <dbReference type="Pfam" id="PF22787"/>
    </source>
</evidence>
<dbReference type="GO" id="GO:0016242">
    <property type="term" value="P:negative regulation of macroautophagy"/>
    <property type="evidence" value="ECO:0007669"/>
    <property type="project" value="EnsemblFungi"/>
</dbReference>
<evidence type="ECO:0000313" key="7">
    <source>
        <dbReference type="Proteomes" id="UP000001640"/>
    </source>
</evidence>
<feature type="domain" description="Tag1 middle barrel-like" evidence="5">
    <location>
        <begin position="257"/>
        <end position="422"/>
    </location>
</feature>
<gene>
    <name evidence="6" type="primary">NCAS0A08810</name>
    <name evidence="6" type="ordered locus">NCAS_0A08810</name>
</gene>
<sequence length="586" mass="66564">MSEDLQDLETQPLLQPLPVPEEAPAEATPTETHRRTRTIVKTICSLAVLAVILLVYSISTMLPSKDEIQNSIIKMSQVEVLDVQLDGWTDNGGETLDNEFGRELQMSSNVSFKLDYDKMTMERREWFEWLSQKVIKTVCVDLNDMEILDSDAVLGSVTLKRNQPICVDLRNEVLTDLHLTILIEPDMDNVLKVIKKIWNHDYDELKLWSRLDATFFKSGQFGTPKISMTDLRIDLNSVLDWERELQPFIEYFRDITKNVEIETFSMTDLSDGFFIRSTSQKFQLPKNISWLSLPEDASVPKLSWDVRLPDCSGDYTIELEELECLTDPLLISGDSFTAEIEGSLNGPLPDSLLTQVCDADEQDTVTPLTLLLNKLLNETEQLTIEVKGSIIENDGKHQNSDSIIPSHILDKALDYMSYFPLSSNTTFNTSSLIKEFDIDDLKLKWVPGLNGDKRLSVVGTITGYLDLSFYETVNERLSVNKIKGKLDLFHNDNHFLIIPMPVWINSTSTIFHDEGDGKTVMELTFDIQNNEIEVTDRFELGKCFNEILFKGETKVHFENVLDIVVDSMLGEIVLLGLQGEGDTVVH</sequence>
<dbReference type="KEGG" id="ncs:NCAS_0A08810"/>
<name>G0V7J1_NAUCA</name>
<organism evidence="6 7">
    <name type="scientific">Naumovozyma castellii</name>
    <name type="common">Yeast</name>
    <name type="synonym">Saccharomyces castellii</name>
    <dbReference type="NCBI Taxonomy" id="27288"/>
    <lineage>
        <taxon>Eukaryota</taxon>
        <taxon>Fungi</taxon>
        <taxon>Dikarya</taxon>
        <taxon>Ascomycota</taxon>
        <taxon>Saccharomycotina</taxon>
        <taxon>Saccharomycetes</taxon>
        <taxon>Saccharomycetales</taxon>
        <taxon>Saccharomycetaceae</taxon>
        <taxon>Naumovozyma</taxon>
    </lineage>
</organism>
<keyword evidence="2" id="KW-0812">Transmembrane</keyword>
<feature type="domain" description="Tag1 C-terminal" evidence="4">
    <location>
        <begin position="474"/>
        <end position="586"/>
    </location>
</feature>
<evidence type="ECO:0000259" key="4">
    <source>
        <dbReference type="Pfam" id="PF22786"/>
    </source>
</evidence>
<dbReference type="Pfam" id="PF22787">
    <property type="entry name" value="Tag1_M"/>
    <property type="match status" value="1"/>
</dbReference>
<evidence type="ECO:0000256" key="2">
    <source>
        <dbReference type="SAM" id="Phobius"/>
    </source>
</evidence>
<dbReference type="InParanoid" id="G0V7J1"/>
<dbReference type="eggNOG" id="ENOG502R0JC">
    <property type="taxonomic scope" value="Eukaryota"/>
</dbReference>
<dbReference type="Pfam" id="PF22786">
    <property type="entry name" value="Tag1_C"/>
    <property type="match status" value="1"/>
</dbReference>
<evidence type="ECO:0000313" key="6">
    <source>
        <dbReference type="EMBL" id="CCC67439.1"/>
    </source>
</evidence>